<evidence type="ECO:0000313" key="2">
    <source>
        <dbReference type="EMBL" id="KJE23332.1"/>
    </source>
</evidence>
<dbReference type="AlphaFoldDB" id="A0A0D8BIW5"/>
<dbReference type="InterPro" id="IPR039569">
    <property type="entry name" value="FAS1-like_DH_region"/>
</dbReference>
<comment type="caution">
    <text evidence="2">The sequence shown here is derived from an EMBL/GenBank/DDBJ whole genome shotgun (WGS) entry which is preliminary data.</text>
</comment>
<reference evidence="3" key="1">
    <citation type="submission" date="2015-02" db="EMBL/GenBank/DDBJ databases">
        <title>Draft Genome of Frankia sp. CpI1-S.</title>
        <authorList>
            <person name="Oshone R.T."/>
            <person name="Ngom M."/>
            <person name="Ghodhbane-Gtari F."/>
            <person name="Gtari M."/>
            <person name="Morris K."/>
            <person name="Thomas K."/>
            <person name="Sen A."/>
            <person name="Tisa L.S."/>
        </authorList>
    </citation>
    <scope>NUCLEOTIDE SEQUENCE [LARGE SCALE GENOMIC DNA]</scope>
    <source>
        <strain evidence="3">CpI1-S</strain>
    </source>
</reference>
<name>A0A0D8BIW5_9ACTN</name>
<sequence length="130" mass="13695">MDESAKGRTLVEDDLTVSPDVLAALARAVGSPAGTATATLVPYFGAAVGGESTAVDGLDLDLSRALLAGIDYDWRRPFAPGERVHVRVTVEDVFRKGANQFGLLAAEFTDAAGDLVQRQTVTFIERGSSK</sequence>
<evidence type="ECO:0000313" key="3">
    <source>
        <dbReference type="Proteomes" id="UP000032545"/>
    </source>
</evidence>
<organism evidence="2 3">
    <name type="scientific">Frankia torreyi</name>
    <dbReference type="NCBI Taxonomy" id="1856"/>
    <lineage>
        <taxon>Bacteria</taxon>
        <taxon>Bacillati</taxon>
        <taxon>Actinomycetota</taxon>
        <taxon>Actinomycetes</taxon>
        <taxon>Frankiales</taxon>
        <taxon>Frankiaceae</taxon>
        <taxon>Frankia</taxon>
    </lineage>
</organism>
<feature type="domain" description="FAS1-like dehydratase" evidence="1">
    <location>
        <begin position="24"/>
        <end position="117"/>
    </location>
</feature>
<dbReference type="PATRIC" id="fig|1502723.3.peg.1310"/>
<dbReference type="EMBL" id="JYFN01000014">
    <property type="protein sequence ID" value="KJE23332.1"/>
    <property type="molecule type" value="Genomic_DNA"/>
</dbReference>
<dbReference type="RefSeq" id="WP_044884953.1">
    <property type="nucleotide sequence ID" value="NZ_JYFN01000014.1"/>
</dbReference>
<accession>A0A0D8BIW5</accession>
<dbReference type="Pfam" id="PF13452">
    <property type="entry name" value="FAS1_DH_region"/>
    <property type="match status" value="1"/>
</dbReference>
<dbReference type="OrthoDB" id="3214202at2"/>
<dbReference type="Proteomes" id="UP000032545">
    <property type="component" value="Unassembled WGS sequence"/>
</dbReference>
<proteinExistence type="predicted"/>
<gene>
    <name evidence="2" type="ORF">FF36_02290</name>
</gene>
<evidence type="ECO:0000259" key="1">
    <source>
        <dbReference type="Pfam" id="PF13452"/>
    </source>
</evidence>
<protein>
    <submittedName>
        <fullName evidence="2">N-terminal half of MaoC dehydratase</fullName>
    </submittedName>
</protein>
<keyword evidence="3" id="KW-1185">Reference proteome</keyword>
<dbReference type="SUPFAM" id="SSF54637">
    <property type="entry name" value="Thioesterase/thiol ester dehydrase-isomerase"/>
    <property type="match status" value="1"/>
</dbReference>
<dbReference type="InterPro" id="IPR029069">
    <property type="entry name" value="HotDog_dom_sf"/>
</dbReference>
<reference evidence="2 3" key="2">
    <citation type="journal article" date="2016" name="Genome Announc.">
        <title>Permanent Draft Genome Sequences for Two Variants of Frankia sp. Strain CpI1, the First Frankia Strain Isolated from Root Nodules of Comptonia peregrina.</title>
        <authorList>
            <person name="Oshone R."/>
            <person name="Hurst S.G.IV."/>
            <person name="Abebe-Akele F."/>
            <person name="Simpson S."/>
            <person name="Morris K."/>
            <person name="Thomas W.K."/>
            <person name="Tisa L.S."/>
        </authorList>
    </citation>
    <scope>NUCLEOTIDE SEQUENCE [LARGE SCALE GENOMIC DNA]</scope>
    <source>
        <strain evidence="3">CpI1-S</strain>
    </source>
</reference>
<dbReference type="Gene3D" id="3.10.129.10">
    <property type="entry name" value="Hotdog Thioesterase"/>
    <property type="match status" value="1"/>
</dbReference>